<comment type="caution">
    <text evidence="21">The sequence shown here is derived from an EMBL/GenBank/DDBJ whole genome shotgun (WGS) entry which is preliminary data.</text>
</comment>
<comment type="cofactor">
    <cofactor evidence="1">
        <name>Mg(2+)</name>
        <dbReference type="ChEBI" id="CHEBI:18420"/>
    </cofactor>
</comment>
<protein>
    <recommendedName>
        <fullName evidence="16">DNA helicase RecQ</fullName>
        <ecNumber evidence="16">5.6.2.4</ecNumber>
    </recommendedName>
</protein>
<dbReference type="NCBIfam" id="TIGR00614">
    <property type="entry name" value="recQ_fam"/>
    <property type="match status" value="1"/>
</dbReference>
<dbReference type="CDD" id="cd17920">
    <property type="entry name" value="DEXHc_RecQ"/>
    <property type="match status" value="1"/>
</dbReference>
<sequence length="633" mass="69285">MSPATDPLALLHEVFGYAQFRGHQQAIVDHVIAGGDALVLMPTGGGKSLCYQVPAIARHRAGQGVAVVVSPLIALMHDQVGALEEAGVHAAFLNSTLDAAGAQAVERELLSGRLVMLYAAPERITNPRFLAMLDSLHERGRLSLVAIDEAHCVSQWGHDFREEYLQLGQLADRYPGVPRIALTATADEHTRADILDRLQLGQARAFVSSFDRPNIRYAIVEKDNARAQLLRFLRDEHEGDAGIVYCQSRRKVEETAEWLVAEGISALPYHAGLDADVRRRHQDRFLREEGLVMVATVAFGMGIDKPDVRFVAHLDLPKNIEGYYQETGRAGRDGEPADAWMTYGLADVVNQRRMIDESTAADDFKRLQIGKLEALLALAESLDCRRQRLLAYFGEDISGAGQGGGGRWRCGNCDNCLNPPQRWDATEAARKALSCVYRFWQHSGIGYGAGHLIDVLRGKSTDKTRERGHEQLSTFGIGADLSEAQWRGVVRQLIALGHLASEGEYNTLALTDSARAVLRGEVKIELREPREPAPRTRSSRSRGAQPKVPRAASTLDAAGQARFAALKAWRSDVAKEHNLPAYIVFNDATLAQMAADAPDSLTALAGISGVGAKKLEAYGREILRVLEQVEMAG</sequence>
<dbReference type="EMBL" id="JBBUTG010000028">
    <property type="protein sequence ID" value="MEK8034418.1"/>
    <property type="molecule type" value="Genomic_DNA"/>
</dbReference>
<evidence type="ECO:0000256" key="13">
    <source>
        <dbReference type="ARBA" id="ARBA00023204"/>
    </source>
</evidence>
<keyword evidence="4" id="KW-0479">Metal-binding</keyword>
<gene>
    <name evidence="21" type="primary">recQ</name>
    <name evidence="21" type="ORF">AACH06_26620</name>
</gene>
<dbReference type="Gene3D" id="1.10.10.10">
    <property type="entry name" value="Winged helix-like DNA-binding domain superfamily/Winged helix DNA-binding domain"/>
    <property type="match status" value="1"/>
</dbReference>
<accession>A0ABU9BWR4</accession>
<evidence type="ECO:0000256" key="10">
    <source>
        <dbReference type="ARBA" id="ARBA00022840"/>
    </source>
</evidence>
<keyword evidence="8 21" id="KW-0347">Helicase</keyword>
<dbReference type="Pfam" id="PF00270">
    <property type="entry name" value="DEAD"/>
    <property type="match status" value="1"/>
</dbReference>
<dbReference type="Gene3D" id="1.10.150.80">
    <property type="entry name" value="HRDC domain"/>
    <property type="match status" value="1"/>
</dbReference>
<dbReference type="InterPro" id="IPR004589">
    <property type="entry name" value="DNA_helicase_ATP-dep_RecQ"/>
</dbReference>
<dbReference type="Pfam" id="PF00271">
    <property type="entry name" value="Helicase_C"/>
    <property type="match status" value="1"/>
</dbReference>
<dbReference type="InterPro" id="IPR001650">
    <property type="entry name" value="Helicase_C-like"/>
</dbReference>
<evidence type="ECO:0000256" key="16">
    <source>
        <dbReference type="NCBIfam" id="TIGR01389"/>
    </source>
</evidence>
<evidence type="ECO:0000256" key="7">
    <source>
        <dbReference type="ARBA" id="ARBA00022801"/>
    </source>
</evidence>
<dbReference type="InterPro" id="IPR002121">
    <property type="entry name" value="HRDC_dom"/>
</dbReference>
<dbReference type="RefSeq" id="WP_341428845.1">
    <property type="nucleotide sequence ID" value="NZ_JBBUTG010000028.1"/>
</dbReference>
<name>A0ABU9BWR4_9BURK</name>
<evidence type="ECO:0000256" key="4">
    <source>
        <dbReference type="ARBA" id="ARBA00022723"/>
    </source>
</evidence>
<evidence type="ECO:0000256" key="3">
    <source>
        <dbReference type="ARBA" id="ARBA00005446"/>
    </source>
</evidence>
<evidence type="ECO:0000256" key="5">
    <source>
        <dbReference type="ARBA" id="ARBA00022741"/>
    </source>
</evidence>
<evidence type="ECO:0000259" key="19">
    <source>
        <dbReference type="PROSITE" id="PS51192"/>
    </source>
</evidence>
<evidence type="ECO:0000256" key="11">
    <source>
        <dbReference type="ARBA" id="ARBA00023125"/>
    </source>
</evidence>
<dbReference type="GO" id="GO:0016787">
    <property type="term" value="F:hydrolase activity"/>
    <property type="evidence" value="ECO:0007669"/>
    <property type="project" value="UniProtKB-KW"/>
</dbReference>
<dbReference type="InterPro" id="IPR014001">
    <property type="entry name" value="Helicase_ATP-bd"/>
</dbReference>
<dbReference type="Gene3D" id="3.40.50.300">
    <property type="entry name" value="P-loop containing nucleotide triphosphate hydrolases"/>
    <property type="match status" value="2"/>
</dbReference>
<dbReference type="InterPro" id="IPR036388">
    <property type="entry name" value="WH-like_DNA-bd_sf"/>
</dbReference>
<comment type="similarity">
    <text evidence="3">Belongs to the helicase family. RecQ subfamily.</text>
</comment>
<evidence type="ECO:0000256" key="17">
    <source>
        <dbReference type="SAM" id="MobiDB-lite"/>
    </source>
</evidence>
<comment type="cofactor">
    <cofactor evidence="2">
        <name>Zn(2+)</name>
        <dbReference type="ChEBI" id="CHEBI:29105"/>
    </cofactor>
</comment>
<dbReference type="PROSITE" id="PS50967">
    <property type="entry name" value="HRDC"/>
    <property type="match status" value="1"/>
</dbReference>
<organism evidence="21 22">
    <name type="scientific">Ideonella lacteola</name>
    <dbReference type="NCBI Taxonomy" id="2984193"/>
    <lineage>
        <taxon>Bacteria</taxon>
        <taxon>Pseudomonadati</taxon>
        <taxon>Pseudomonadota</taxon>
        <taxon>Betaproteobacteria</taxon>
        <taxon>Burkholderiales</taxon>
        <taxon>Sphaerotilaceae</taxon>
        <taxon>Ideonella</taxon>
    </lineage>
</organism>
<evidence type="ECO:0000256" key="14">
    <source>
        <dbReference type="ARBA" id="ARBA00023235"/>
    </source>
</evidence>
<reference evidence="21 22" key="1">
    <citation type="submission" date="2024-04" db="EMBL/GenBank/DDBJ databases">
        <title>Novel species of the genus Ideonella isolated from streams.</title>
        <authorList>
            <person name="Lu H."/>
        </authorList>
    </citation>
    <scope>NUCLEOTIDE SEQUENCE [LARGE SCALE GENOMIC DNA]</scope>
    <source>
        <strain evidence="21 22">DXS29W</strain>
    </source>
</reference>
<evidence type="ECO:0000259" key="20">
    <source>
        <dbReference type="PROSITE" id="PS51194"/>
    </source>
</evidence>
<dbReference type="SUPFAM" id="SSF52540">
    <property type="entry name" value="P-loop containing nucleoside triphosphate hydrolases"/>
    <property type="match status" value="2"/>
</dbReference>
<dbReference type="InterPro" id="IPR010997">
    <property type="entry name" value="HRDC-like_sf"/>
</dbReference>
<evidence type="ECO:0000259" key="18">
    <source>
        <dbReference type="PROSITE" id="PS50967"/>
    </source>
</evidence>
<dbReference type="SMART" id="SM00956">
    <property type="entry name" value="RQC"/>
    <property type="match status" value="1"/>
</dbReference>
<dbReference type="InterPro" id="IPR018982">
    <property type="entry name" value="RQC_domain"/>
</dbReference>
<comment type="catalytic activity">
    <reaction evidence="15">
        <text>Couples ATP hydrolysis with the unwinding of duplex DNA by translocating in the 3'-5' direction.</text>
        <dbReference type="EC" id="5.6.2.4"/>
    </reaction>
</comment>
<dbReference type="PROSITE" id="PS51194">
    <property type="entry name" value="HELICASE_CTER"/>
    <property type="match status" value="1"/>
</dbReference>
<keyword evidence="5" id="KW-0547">Nucleotide-binding</keyword>
<keyword evidence="9" id="KW-0862">Zinc</keyword>
<feature type="domain" description="Helicase ATP-binding" evidence="19">
    <location>
        <begin position="28"/>
        <end position="204"/>
    </location>
</feature>
<evidence type="ECO:0000256" key="2">
    <source>
        <dbReference type="ARBA" id="ARBA00001947"/>
    </source>
</evidence>
<evidence type="ECO:0000256" key="8">
    <source>
        <dbReference type="ARBA" id="ARBA00022806"/>
    </source>
</evidence>
<dbReference type="SMART" id="SM00487">
    <property type="entry name" value="DEXDc"/>
    <property type="match status" value="1"/>
</dbReference>
<dbReference type="PROSITE" id="PS51192">
    <property type="entry name" value="HELICASE_ATP_BIND_1"/>
    <property type="match status" value="1"/>
</dbReference>
<proteinExistence type="inferred from homology"/>
<dbReference type="EC" id="5.6.2.4" evidence="16"/>
<keyword evidence="6" id="KW-0227">DNA damage</keyword>
<dbReference type="PANTHER" id="PTHR13710:SF105">
    <property type="entry name" value="ATP-DEPENDENT DNA HELICASE Q1"/>
    <property type="match status" value="1"/>
</dbReference>
<keyword evidence="13" id="KW-0234">DNA repair</keyword>
<keyword evidence="12" id="KW-0233">DNA recombination</keyword>
<feature type="domain" description="HRDC" evidence="18">
    <location>
        <begin position="556"/>
        <end position="633"/>
    </location>
</feature>
<dbReference type="InterPro" id="IPR006293">
    <property type="entry name" value="DNA_helicase_ATP-dep_RecQ_bac"/>
</dbReference>
<dbReference type="GO" id="GO:0003678">
    <property type="term" value="F:DNA helicase activity"/>
    <property type="evidence" value="ECO:0007669"/>
    <property type="project" value="UniProtKB-EC"/>
</dbReference>
<dbReference type="CDD" id="cd18794">
    <property type="entry name" value="SF2_C_RecQ"/>
    <property type="match status" value="1"/>
</dbReference>
<keyword evidence="22" id="KW-1185">Reference proteome</keyword>
<feature type="domain" description="Helicase C-terminal" evidence="20">
    <location>
        <begin position="225"/>
        <end position="373"/>
    </location>
</feature>
<evidence type="ECO:0000256" key="12">
    <source>
        <dbReference type="ARBA" id="ARBA00023172"/>
    </source>
</evidence>
<keyword evidence="7 21" id="KW-0378">Hydrolase</keyword>
<dbReference type="InterPro" id="IPR011545">
    <property type="entry name" value="DEAD/DEAH_box_helicase_dom"/>
</dbReference>
<dbReference type="SMART" id="SM00341">
    <property type="entry name" value="HRDC"/>
    <property type="match status" value="1"/>
</dbReference>
<dbReference type="Pfam" id="PF09382">
    <property type="entry name" value="RQC"/>
    <property type="match status" value="1"/>
</dbReference>
<dbReference type="InterPro" id="IPR032284">
    <property type="entry name" value="RecQ_Zn-bd"/>
</dbReference>
<keyword evidence="10" id="KW-0067">ATP-binding</keyword>
<evidence type="ECO:0000256" key="15">
    <source>
        <dbReference type="ARBA" id="ARBA00034617"/>
    </source>
</evidence>
<dbReference type="SMART" id="SM00490">
    <property type="entry name" value="HELICc"/>
    <property type="match status" value="1"/>
</dbReference>
<evidence type="ECO:0000256" key="6">
    <source>
        <dbReference type="ARBA" id="ARBA00022763"/>
    </source>
</evidence>
<evidence type="ECO:0000256" key="9">
    <source>
        <dbReference type="ARBA" id="ARBA00022833"/>
    </source>
</evidence>
<dbReference type="Pfam" id="PF00570">
    <property type="entry name" value="HRDC"/>
    <property type="match status" value="1"/>
</dbReference>
<dbReference type="InterPro" id="IPR027417">
    <property type="entry name" value="P-loop_NTPase"/>
</dbReference>
<dbReference type="Proteomes" id="UP001371218">
    <property type="component" value="Unassembled WGS sequence"/>
</dbReference>
<dbReference type="InterPro" id="IPR044876">
    <property type="entry name" value="HRDC_dom_sf"/>
</dbReference>
<evidence type="ECO:0000313" key="22">
    <source>
        <dbReference type="Proteomes" id="UP001371218"/>
    </source>
</evidence>
<feature type="region of interest" description="Disordered" evidence="17">
    <location>
        <begin position="527"/>
        <end position="553"/>
    </location>
</feature>
<evidence type="ECO:0000256" key="1">
    <source>
        <dbReference type="ARBA" id="ARBA00001946"/>
    </source>
</evidence>
<dbReference type="PANTHER" id="PTHR13710">
    <property type="entry name" value="DNA HELICASE RECQ FAMILY MEMBER"/>
    <property type="match status" value="1"/>
</dbReference>
<dbReference type="SUPFAM" id="SSF47819">
    <property type="entry name" value="HRDC-like"/>
    <property type="match status" value="1"/>
</dbReference>
<dbReference type="NCBIfam" id="TIGR01389">
    <property type="entry name" value="recQ"/>
    <property type="match status" value="1"/>
</dbReference>
<keyword evidence="11" id="KW-0238">DNA-binding</keyword>
<evidence type="ECO:0000313" key="21">
    <source>
        <dbReference type="EMBL" id="MEK8034418.1"/>
    </source>
</evidence>
<keyword evidence="14" id="KW-0413">Isomerase</keyword>
<dbReference type="Pfam" id="PF16124">
    <property type="entry name" value="RecQ_Zn_bind"/>
    <property type="match status" value="1"/>
</dbReference>